<organism evidence="1">
    <name type="scientific">Arundo donax</name>
    <name type="common">Giant reed</name>
    <name type="synonym">Donax arundinaceus</name>
    <dbReference type="NCBI Taxonomy" id="35708"/>
    <lineage>
        <taxon>Eukaryota</taxon>
        <taxon>Viridiplantae</taxon>
        <taxon>Streptophyta</taxon>
        <taxon>Embryophyta</taxon>
        <taxon>Tracheophyta</taxon>
        <taxon>Spermatophyta</taxon>
        <taxon>Magnoliopsida</taxon>
        <taxon>Liliopsida</taxon>
        <taxon>Poales</taxon>
        <taxon>Poaceae</taxon>
        <taxon>PACMAD clade</taxon>
        <taxon>Arundinoideae</taxon>
        <taxon>Arundineae</taxon>
        <taxon>Arundo</taxon>
    </lineage>
</organism>
<sequence length="33" mass="3645">MKGTLTLLLHSSRTTTQILALLTLINAYKNSLD</sequence>
<name>A0A0A9FNZ6_ARUDO</name>
<dbReference type="AlphaFoldDB" id="A0A0A9FNZ6"/>
<proteinExistence type="predicted"/>
<protein>
    <submittedName>
        <fullName evidence="1">Uncharacterized protein</fullName>
    </submittedName>
</protein>
<evidence type="ECO:0000313" key="1">
    <source>
        <dbReference type="EMBL" id="JAE13009.1"/>
    </source>
</evidence>
<reference evidence="1" key="2">
    <citation type="journal article" date="2015" name="Data Brief">
        <title>Shoot transcriptome of the giant reed, Arundo donax.</title>
        <authorList>
            <person name="Barrero R.A."/>
            <person name="Guerrero F.D."/>
            <person name="Moolhuijzen P."/>
            <person name="Goolsby J.A."/>
            <person name="Tidwell J."/>
            <person name="Bellgard S.E."/>
            <person name="Bellgard M.I."/>
        </authorList>
    </citation>
    <scope>NUCLEOTIDE SEQUENCE</scope>
    <source>
        <tissue evidence="1">Shoot tissue taken approximately 20 cm above the soil surface</tissue>
    </source>
</reference>
<accession>A0A0A9FNZ6</accession>
<dbReference type="EMBL" id="GBRH01184887">
    <property type="protein sequence ID" value="JAE13009.1"/>
    <property type="molecule type" value="Transcribed_RNA"/>
</dbReference>
<reference evidence="1" key="1">
    <citation type="submission" date="2014-09" db="EMBL/GenBank/DDBJ databases">
        <authorList>
            <person name="Magalhaes I.L.F."/>
            <person name="Oliveira U."/>
            <person name="Santos F.R."/>
            <person name="Vidigal T.H.D.A."/>
            <person name="Brescovit A.D."/>
            <person name="Santos A.J."/>
        </authorList>
    </citation>
    <scope>NUCLEOTIDE SEQUENCE</scope>
    <source>
        <tissue evidence="1">Shoot tissue taken approximately 20 cm above the soil surface</tissue>
    </source>
</reference>